<evidence type="ECO:0000256" key="3">
    <source>
        <dbReference type="SAM" id="SignalP"/>
    </source>
</evidence>
<protein>
    <recommendedName>
        <fullName evidence="4">PA domain-containing protein</fullName>
    </recommendedName>
</protein>
<organism evidence="5 6">
    <name type="scientific">Brassica carinata</name>
    <name type="common">Ethiopian mustard</name>
    <name type="synonym">Abyssinian cabbage</name>
    <dbReference type="NCBI Taxonomy" id="52824"/>
    <lineage>
        <taxon>Eukaryota</taxon>
        <taxon>Viridiplantae</taxon>
        <taxon>Streptophyta</taxon>
        <taxon>Embryophyta</taxon>
        <taxon>Tracheophyta</taxon>
        <taxon>Spermatophyta</taxon>
        <taxon>Magnoliopsida</taxon>
        <taxon>eudicotyledons</taxon>
        <taxon>Gunneridae</taxon>
        <taxon>Pentapetalae</taxon>
        <taxon>rosids</taxon>
        <taxon>malvids</taxon>
        <taxon>Brassicales</taxon>
        <taxon>Brassicaceae</taxon>
        <taxon>Brassiceae</taxon>
        <taxon>Brassica</taxon>
    </lineage>
</organism>
<dbReference type="AlphaFoldDB" id="A0A8X7TIJ5"/>
<dbReference type="GO" id="GO:0098554">
    <property type="term" value="C:cytoplasmic side of endoplasmic reticulum membrane"/>
    <property type="evidence" value="ECO:0007669"/>
    <property type="project" value="TreeGrafter"/>
</dbReference>
<dbReference type="GO" id="GO:0033619">
    <property type="term" value="P:membrane protein proteolysis"/>
    <property type="evidence" value="ECO:0007669"/>
    <property type="project" value="TreeGrafter"/>
</dbReference>
<comment type="caution">
    <text evidence="5">The sequence shown here is derived from an EMBL/GenBank/DDBJ whole genome shotgun (WGS) entry which is preliminary data.</text>
</comment>
<dbReference type="GO" id="GO:0042500">
    <property type="term" value="F:aspartic endopeptidase activity, intramembrane cleaving"/>
    <property type="evidence" value="ECO:0007669"/>
    <property type="project" value="InterPro"/>
</dbReference>
<dbReference type="Proteomes" id="UP000886595">
    <property type="component" value="Unassembled WGS sequence"/>
</dbReference>
<dbReference type="InterPro" id="IPR046450">
    <property type="entry name" value="PA_dom_sf"/>
</dbReference>
<keyword evidence="2" id="KW-0325">Glycoprotein</keyword>
<feature type="chain" id="PRO_5036443038" description="PA domain-containing protein" evidence="3">
    <location>
        <begin position="28"/>
        <end position="167"/>
    </location>
</feature>
<dbReference type="Gene3D" id="3.50.30.30">
    <property type="match status" value="1"/>
</dbReference>
<evidence type="ECO:0000256" key="1">
    <source>
        <dbReference type="ARBA" id="ARBA00022670"/>
    </source>
</evidence>
<name>A0A8X7TIJ5_BRACI</name>
<dbReference type="InterPro" id="IPR003137">
    <property type="entry name" value="PA_domain"/>
</dbReference>
<dbReference type="SUPFAM" id="SSF52025">
    <property type="entry name" value="PA domain"/>
    <property type="match status" value="1"/>
</dbReference>
<dbReference type="GO" id="GO:0005765">
    <property type="term" value="C:lysosomal membrane"/>
    <property type="evidence" value="ECO:0007669"/>
    <property type="project" value="TreeGrafter"/>
</dbReference>
<keyword evidence="1" id="KW-0378">Hydrolase</keyword>
<dbReference type="PANTHER" id="PTHR12174">
    <property type="entry name" value="SIGNAL PEPTIDE PEPTIDASE"/>
    <property type="match status" value="1"/>
</dbReference>
<evidence type="ECO:0000259" key="4">
    <source>
        <dbReference type="Pfam" id="PF02225"/>
    </source>
</evidence>
<dbReference type="InterPro" id="IPR007369">
    <property type="entry name" value="Peptidase_A22B_SPP"/>
</dbReference>
<dbReference type="OrthoDB" id="780650at2759"/>
<dbReference type="GO" id="GO:0030660">
    <property type="term" value="C:Golgi-associated vesicle membrane"/>
    <property type="evidence" value="ECO:0007669"/>
    <property type="project" value="TreeGrafter"/>
</dbReference>
<keyword evidence="3" id="KW-0732">Signal</keyword>
<dbReference type="EMBL" id="JAAMPC010000533">
    <property type="protein sequence ID" value="KAG2242326.1"/>
    <property type="molecule type" value="Genomic_DNA"/>
</dbReference>
<accession>A0A8X7TIJ5</accession>
<gene>
    <name evidence="5" type="ORF">Bca52824_095832</name>
</gene>
<keyword evidence="1" id="KW-0645">Protease</keyword>
<feature type="domain" description="PA" evidence="4">
    <location>
        <begin position="86"/>
        <end position="154"/>
    </location>
</feature>
<sequence>MDSLRFLRILLVSASILLVSLLYTVTAGDIVHQDDLAPKKPGCENDFVLVKVQTWIDGTEDAEFVGVGARFGRRIVSKEKNANQTHLIGDVVIVDRGNCRFTAKANNAEAAGASALLIINNQKELYKMVCEPDETDLDIQIPAVMLPQDAGATLEKMLINSSKGTPS</sequence>
<evidence type="ECO:0000313" key="5">
    <source>
        <dbReference type="EMBL" id="KAG2242326.1"/>
    </source>
</evidence>
<dbReference type="Pfam" id="PF02225">
    <property type="entry name" value="PA"/>
    <property type="match status" value="1"/>
</dbReference>
<proteinExistence type="predicted"/>
<dbReference type="PANTHER" id="PTHR12174:SF75">
    <property type="entry name" value="SIGNAL PEPTIDE PEPTIDASE-LIKE 2"/>
    <property type="match status" value="1"/>
</dbReference>
<keyword evidence="6" id="KW-1185">Reference proteome</keyword>
<evidence type="ECO:0000313" key="6">
    <source>
        <dbReference type="Proteomes" id="UP000886595"/>
    </source>
</evidence>
<feature type="signal peptide" evidence="3">
    <location>
        <begin position="1"/>
        <end position="27"/>
    </location>
</feature>
<evidence type="ECO:0000256" key="2">
    <source>
        <dbReference type="ARBA" id="ARBA00023180"/>
    </source>
</evidence>
<reference evidence="5 6" key="1">
    <citation type="submission" date="2020-02" db="EMBL/GenBank/DDBJ databases">
        <authorList>
            <person name="Ma Q."/>
            <person name="Huang Y."/>
            <person name="Song X."/>
            <person name="Pei D."/>
        </authorList>
    </citation>
    <scope>NUCLEOTIDE SEQUENCE [LARGE SCALE GENOMIC DNA]</scope>
    <source>
        <strain evidence="5">Sxm20200214</strain>
        <tissue evidence="5">Leaf</tissue>
    </source>
</reference>
<dbReference type="GO" id="GO:0098553">
    <property type="term" value="C:lumenal side of endoplasmic reticulum membrane"/>
    <property type="evidence" value="ECO:0007669"/>
    <property type="project" value="TreeGrafter"/>
</dbReference>